<accession>A0A7W4YL22</accession>
<keyword evidence="9 10" id="KW-0961">Cell wall biogenesis/degradation</keyword>
<feature type="active site" evidence="11">
    <location>
        <position position="293"/>
    </location>
</feature>
<evidence type="ECO:0000256" key="7">
    <source>
        <dbReference type="ARBA" id="ARBA00022960"/>
    </source>
</evidence>
<evidence type="ECO:0000259" key="14">
    <source>
        <dbReference type="PROSITE" id="PS50975"/>
    </source>
</evidence>
<feature type="binding site" evidence="12">
    <location>
        <position position="270"/>
    </location>
    <ligand>
        <name>Mg(2+)</name>
        <dbReference type="ChEBI" id="CHEBI:18420"/>
        <label>1</label>
    </ligand>
</feature>
<dbReference type="EC" id="6.3.2.4" evidence="10"/>
<dbReference type="Pfam" id="PF07478">
    <property type="entry name" value="Dala_Dala_lig_C"/>
    <property type="match status" value="1"/>
</dbReference>
<evidence type="ECO:0000313" key="16">
    <source>
        <dbReference type="Proteomes" id="UP000538196"/>
    </source>
</evidence>
<dbReference type="AlphaFoldDB" id="A0A7W4YL22"/>
<protein>
    <recommendedName>
        <fullName evidence="10">D-alanine--D-alanine ligase</fullName>
        <ecNumber evidence="10">6.3.2.4</ecNumber>
    </recommendedName>
    <alternativeName>
        <fullName evidence="10">D-Ala-D-Ala ligase</fullName>
    </alternativeName>
    <alternativeName>
        <fullName evidence="10">D-alanylalanine synthetase</fullName>
    </alternativeName>
</protein>
<dbReference type="GO" id="GO:0008716">
    <property type="term" value="F:D-alanine-D-alanine ligase activity"/>
    <property type="evidence" value="ECO:0007669"/>
    <property type="project" value="UniProtKB-UniRule"/>
</dbReference>
<dbReference type="GO" id="GO:0008360">
    <property type="term" value="P:regulation of cell shape"/>
    <property type="evidence" value="ECO:0007669"/>
    <property type="project" value="UniProtKB-KW"/>
</dbReference>
<dbReference type="GO" id="GO:0009252">
    <property type="term" value="P:peptidoglycan biosynthetic process"/>
    <property type="evidence" value="ECO:0007669"/>
    <property type="project" value="UniProtKB-UniRule"/>
</dbReference>
<dbReference type="PIRSF" id="PIRSF039102">
    <property type="entry name" value="Ddl/VanB"/>
    <property type="match status" value="1"/>
</dbReference>
<evidence type="ECO:0000256" key="8">
    <source>
        <dbReference type="ARBA" id="ARBA00022984"/>
    </source>
</evidence>
<dbReference type="GO" id="GO:0005737">
    <property type="term" value="C:cytoplasm"/>
    <property type="evidence" value="ECO:0007669"/>
    <property type="project" value="UniProtKB-SubCell"/>
</dbReference>
<feature type="binding site" evidence="12">
    <location>
        <position position="282"/>
    </location>
    <ligand>
        <name>Mg(2+)</name>
        <dbReference type="ChEBI" id="CHEBI:18420"/>
        <label>2</label>
    </ligand>
</feature>
<evidence type="ECO:0000256" key="2">
    <source>
        <dbReference type="ARBA" id="ARBA00010871"/>
    </source>
</evidence>
<evidence type="ECO:0000256" key="12">
    <source>
        <dbReference type="PIRSR" id="PIRSR039102-3"/>
    </source>
</evidence>
<sequence>MREREALRVAVIGGGANDEHDVSLASAAAVTRALRALGHDAVPVTIDRFGAWLDPDGVTTSAVEAIALLTACDVAFPVLHGENGEDGSIAGLLSMTGVPFAGSPVGAGAVAMDKWVTKLVAEAIGVRTAPAVLVRGSGDTAPLTLDPPLVVKPTTGGSSNGVAVVREAADLGAAVGLALAAGRAALVETFVVGREIDIALFRDAGGILRAGATLEIGVADGAVFDREQKYDGTASFTLPARITADEHAEIERAARALYDTLGCAGVARFDFFVTATGVVLNEVNTTPGFTEASQVPRMYAALGLGYEQLVEALLDAALTESPTSVEIAR</sequence>
<dbReference type="InterPro" id="IPR000291">
    <property type="entry name" value="D-Ala_lig_Van_CS"/>
</dbReference>
<dbReference type="InterPro" id="IPR005905">
    <property type="entry name" value="D_ala_D_ala"/>
</dbReference>
<evidence type="ECO:0000256" key="4">
    <source>
        <dbReference type="ARBA" id="ARBA00022598"/>
    </source>
</evidence>
<keyword evidence="16" id="KW-1185">Reference proteome</keyword>
<feature type="binding site" evidence="12">
    <location>
        <position position="284"/>
    </location>
    <ligand>
        <name>Mg(2+)</name>
        <dbReference type="ChEBI" id="CHEBI:18420"/>
        <label>2</label>
    </ligand>
</feature>
<comment type="cofactor">
    <cofactor evidence="12">
        <name>Mg(2+)</name>
        <dbReference type="ChEBI" id="CHEBI:18420"/>
    </cofactor>
    <cofactor evidence="12">
        <name>Mn(2+)</name>
        <dbReference type="ChEBI" id="CHEBI:29035"/>
    </cofactor>
    <text evidence="12">Binds 2 magnesium or manganese ions per subunit.</text>
</comment>
<dbReference type="Proteomes" id="UP000538196">
    <property type="component" value="Unassembled WGS sequence"/>
</dbReference>
<dbReference type="Gene3D" id="3.30.470.20">
    <property type="entry name" value="ATP-grasp fold, B domain"/>
    <property type="match status" value="1"/>
</dbReference>
<evidence type="ECO:0000256" key="13">
    <source>
        <dbReference type="PROSITE-ProRule" id="PRU00409"/>
    </source>
</evidence>
<dbReference type="Pfam" id="PF01820">
    <property type="entry name" value="Dala_Dala_lig_N"/>
    <property type="match status" value="2"/>
</dbReference>
<keyword evidence="6 13" id="KW-0067">ATP-binding</keyword>
<dbReference type="HAMAP" id="MF_00047">
    <property type="entry name" value="Dala_Dala_lig"/>
    <property type="match status" value="1"/>
</dbReference>
<dbReference type="SUPFAM" id="SSF52440">
    <property type="entry name" value="PreATP-grasp domain"/>
    <property type="match status" value="1"/>
</dbReference>
<keyword evidence="8 10" id="KW-0573">Peptidoglycan synthesis</keyword>
<keyword evidence="7 10" id="KW-0133">Cell shape</keyword>
<keyword evidence="12" id="KW-0460">Magnesium</keyword>
<evidence type="ECO:0000313" key="15">
    <source>
        <dbReference type="EMBL" id="MBB2968615.1"/>
    </source>
</evidence>
<dbReference type="InterPro" id="IPR011127">
    <property type="entry name" value="Dala_Dala_lig_N"/>
</dbReference>
<dbReference type="GO" id="GO:0046872">
    <property type="term" value="F:metal ion binding"/>
    <property type="evidence" value="ECO:0007669"/>
    <property type="project" value="UniProtKB-KW"/>
</dbReference>
<dbReference type="SUPFAM" id="SSF56059">
    <property type="entry name" value="Glutathione synthetase ATP-binding domain-like"/>
    <property type="match status" value="1"/>
</dbReference>
<dbReference type="InterPro" id="IPR013815">
    <property type="entry name" value="ATP_grasp_subdomain_1"/>
</dbReference>
<comment type="function">
    <text evidence="10">Cell wall formation.</text>
</comment>
<dbReference type="InterPro" id="IPR011095">
    <property type="entry name" value="Dala_Dala_lig_C"/>
</dbReference>
<comment type="caution">
    <text evidence="15">The sequence shown here is derived from an EMBL/GenBank/DDBJ whole genome shotgun (WGS) entry which is preliminary data.</text>
</comment>
<dbReference type="NCBIfam" id="TIGR01205">
    <property type="entry name" value="D_ala_D_alaTIGR"/>
    <property type="match status" value="1"/>
</dbReference>
<dbReference type="GO" id="GO:0071555">
    <property type="term" value="P:cell wall organization"/>
    <property type="evidence" value="ECO:0007669"/>
    <property type="project" value="UniProtKB-KW"/>
</dbReference>
<dbReference type="EMBL" id="JACHVP010000004">
    <property type="protein sequence ID" value="MBB2968615.1"/>
    <property type="molecule type" value="Genomic_DNA"/>
</dbReference>
<dbReference type="PROSITE" id="PS50975">
    <property type="entry name" value="ATP_GRASP"/>
    <property type="match status" value="1"/>
</dbReference>
<evidence type="ECO:0000256" key="10">
    <source>
        <dbReference type="HAMAP-Rule" id="MF_00047"/>
    </source>
</evidence>
<keyword evidence="4 10" id="KW-0436">Ligase</keyword>
<name>A0A7W4YL22_LEIAQ</name>
<evidence type="ECO:0000256" key="6">
    <source>
        <dbReference type="ARBA" id="ARBA00022840"/>
    </source>
</evidence>
<feature type="active site" evidence="11">
    <location>
        <position position="158"/>
    </location>
</feature>
<evidence type="ECO:0000256" key="1">
    <source>
        <dbReference type="ARBA" id="ARBA00004496"/>
    </source>
</evidence>
<evidence type="ECO:0000256" key="11">
    <source>
        <dbReference type="PIRSR" id="PIRSR039102-1"/>
    </source>
</evidence>
<dbReference type="PROSITE" id="PS00843">
    <property type="entry name" value="DALA_DALA_LIGASE_1"/>
    <property type="match status" value="1"/>
</dbReference>
<comment type="catalytic activity">
    <reaction evidence="10">
        <text>2 D-alanine + ATP = D-alanyl-D-alanine + ADP + phosphate + H(+)</text>
        <dbReference type="Rhea" id="RHEA:11224"/>
        <dbReference type="ChEBI" id="CHEBI:15378"/>
        <dbReference type="ChEBI" id="CHEBI:30616"/>
        <dbReference type="ChEBI" id="CHEBI:43474"/>
        <dbReference type="ChEBI" id="CHEBI:57416"/>
        <dbReference type="ChEBI" id="CHEBI:57822"/>
        <dbReference type="ChEBI" id="CHEBI:456216"/>
        <dbReference type="EC" id="6.3.2.4"/>
    </reaction>
</comment>
<keyword evidence="3 10" id="KW-0963">Cytoplasm</keyword>
<gene>
    <name evidence="10" type="primary">ddl</name>
    <name evidence="15" type="ORF">FHX33_003391</name>
</gene>
<evidence type="ECO:0000256" key="5">
    <source>
        <dbReference type="ARBA" id="ARBA00022741"/>
    </source>
</evidence>
<dbReference type="Gene3D" id="3.30.1490.20">
    <property type="entry name" value="ATP-grasp fold, A domain"/>
    <property type="match status" value="1"/>
</dbReference>
<reference evidence="15 16" key="1">
    <citation type="submission" date="2020-08" db="EMBL/GenBank/DDBJ databases">
        <title>Sequencing the genomes of 1000 actinobacteria strains.</title>
        <authorList>
            <person name="Klenk H.-P."/>
        </authorList>
    </citation>
    <scope>NUCLEOTIDE SEQUENCE [LARGE SCALE GENOMIC DNA]</scope>
    <source>
        <strain evidence="15 16">DSM 20146</strain>
    </source>
</reference>
<dbReference type="InterPro" id="IPR016185">
    <property type="entry name" value="PreATP-grasp_dom_sf"/>
</dbReference>
<dbReference type="Gene3D" id="3.40.50.20">
    <property type="match status" value="1"/>
</dbReference>
<dbReference type="UniPathway" id="UPA00219"/>
<comment type="pathway">
    <text evidence="10">Cell wall biogenesis; peptidoglycan biosynthesis.</text>
</comment>
<keyword evidence="12" id="KW-0464">Manganese</keyword>
<comment type="similarity">
    <text evidence="2 10">Belongs to the D-alanine--D-alanine ligase family.</text>
</comment>
<keyword evidence="5 13" id="KW-0547">Nucleotide-binding</keyword>
<feature type="active site" evidence="11">
    <location>
        <position position="19"/>
    </location>
</feature>
<feature type="domain" description="ATP-grasp" evidence="14">
    <location>
        <begin position="118"/>
        <end position="315"/>
    </location>
</feature>
<evidence type="ECO:0000256" key="9">
    <source>
        <dbReference type="ARBA" id="ARBA00023316"/>
    </source>
</evidence>
<keyword evidence="12" id="KW-0479">Metal-binding</keyword>
<dbReference type="GO" id="GO:0005524">
    <property type="term" value="F:ATP binding"/>
    <property type="evidence" value="ECO:0007669"/>
    <property type="project" value="UniProtKB-UniRule"/>
</dbReference>
<comment type="subcellular location">
    <subcellularLocation>
        <location evidence="1 10">Cytoplasm</location>
    </subcellularLocation>
</comment>
<organism evidence="15 16">
    <name type="scientific">Leifsonia aquatica</name>
    <name type="common">Corynebacterium aquaticum</name>
    <dbReference type="NCBI Taxonomy" id="144185"/>
    <lineage>
        <taxon>Bacteria</taxon>
        <taxon>Bacillati</taxon>
        <taxon>Actinomycetota</taxon>
        <taxon>Actinomycetes</taxon>
        <taxon>Micrococcales</taxon>
        <taxon>Microbacteriaceae</taxon>
        <taxon>Leifsonia</taxon>
    </lineage>
</organism>
<feature type="binding site" evidence="12">
    <location>
        <position position="282"/>
    </location>
    <ligand>
        <name>Mg(2+)</name>
        <dbReference type="ChEBI" id="CHEBI:18420"/>
        <label>1</label>
    </ligand>
</feature>
<evidence type="ECO:0000256" key="3">
    <source>
        <dbReference type="ARBA" id="ARBA00022490"/>
    </source>
</evidence>
<dbReference type="PANTHER" id="PTHR23132">
    <property type="entry name" value="D-ALANINE--D-ALANINE LIGASE"/>
    <property type="match status" value="1"/>
</dbReference>
<dbReference type="InterPro" id="IPR011761">
    <property type="entry name" value="ATP-grasp"/>
</dbReference>
<proteinExistence type="inferred from homology"/>
<dbReference type="PROSITE" id="PS00844">
    <property type="entry name" value="DALA_DALA_LIGASE_2"/>
    <property type="match status" value="1"/>
</dbReference>
<dbReference type="RefSeq" id="WP_021765629.1">
    <property type="nucleotide sequence ID" value="NZ_JACHVP010000004.1"/>
</dbReference>
<dbReference type="PANTHER" id="PTHR23132:SF23">
    <property type="entry name" value="D-ALANINE--D-ALANINE LIGASE B"/>
    <property type="match status" value="1"/>
</dbReference>